<feature type="binding site" evidence="11">
    <location>
        <position position="259"/>
    </location>
    <ligand>
        <name>ATP</name>
        <dbReference type="ChEBI" id="CHEBI:30616"/>
    </ligand>
</feature>
<dbReference type="FunFam" id="3.30.200.20:FF:000042">
    <property type="entry name" value="Aurora kinase A"/>
    <property type="match status" value="1"/>
</dbReference>
<evidence type="ECO:0000259" key="16">
    <source>
        <dbReference type="PROSITE" id="PS50011"/>
    </source>
</evidence>
<dbReference type="SUPFAM" id="SSF56112">
    <property type="entry name" value="Protein kinase-like (PK-like)"/>
    <property type="match status" value="1"/>
</dbReference>
<accession>A0A8H7PRN8</accession>
<dbReference type="PROSITE" id="PS00108">
    <property type="entry name" value="PROTEIN_KINASE_ST"/>
    <property type="match status" value="1"/>
</dbReference>
<feature type="binding site" evidence="11 13">
    <location>
        <position position="147"/>
    </location>
    <ligand>
        <name>ATP</name>
        <dbReference type="ChEBI" id="CHEBI:30616"/>
    </ligand>
</feature>
<evidence type="ECO:0000256" key="4">
    <source>
        <dbReference type="ARBA" id="ARBA00022679"/>
    </source>
</evidence>
<dbReference type="InterPro" id="IPR011009">
    <property type="entry name" value="Kinase-like_dom_sf"/>
</dbReference>
<reference evidence="17" key="1">
    <citation type="submission" date="2020-12" db="EMBL/GenBank/DDBJ databases">
        <title>Metabolic potential, ecology and presence of endohyphal bacteria is reflected in genomic diversity of Mucoromycotina.</title>
        <authorList>
            <person name="Muszewska A."/>
            <person name="Okrasinska A."/>
            <person name="Steczkiewicz K."/>
            <person name="Drgas O."/>
            <person name="Orlowska M."/>
            <person name="Perlinska-Lenart U."/>
            <person name="Aleksandrzak-Piekarczyk T."/>
            <person name="Szatraj K."/>
            <person name="Zielenkiewicz U."/>
            <person name="Pilsyk S."/>
            <person name="Malc E."/>
            <person name="Mieczkowski P."/>
            <person name="Kruszewska J.S."/>
            <person name="Biernat P."/>
            <person name="Pawlowska J."/>
        </authorList>
    </citation>
    <scope>NUCLEOTIDE SEQUENCE</scope>
    <source>
        <strain evidence="17">WA0000067209</strain>
    </source>
</reference>
<dbReference type="GO" id="GO:0008608">
    <property type="term" value="P:attachment of spindle microtubules to kinetochore"/>
    <property type="evidence" value="ECO:0007669"/>
    <property type="project" value="UniProtKB-ARBA"/>
</dbReference>
<proteinExistence type="inferred from homology"/>
<dbReference type="PROSITE" id="PS00107">
    <property type="entry name" value="PROTEIN_KINASE_ATP"/>
    <property type="match status" value="1"/>
</dbReference>
<evidence type="ECO:0000313" key="17">
    <source>
        <dbReference type="EMBL" id="KAG2178871.1"/>
    </source>
</evidence>
<dbReference type="GO" id="GO:0005524">
    <property type="term" value="F:ATP binding"/>
    <property type="evidence" value="ECO:0007669"/>
    <property type="project" value="UniProtKB-UniRule"/>
</dbReference>
<evidence type="ECO:0000256" key="15">
    <source>
        <dbReference type="RuleBase" id="RU367134"/>
    </source>
</evidence>
<dbReference type="GO" id="GO:0044779">
    <property type="term" value="P:meiotic spindle checkpoint signaling"/>
    <property type="evidence" value="ECO:0007669"/>
    <property type="project" value="UniProtKB-ARBA"/>
</dbReference>
<keyword evidence="7 11" id="KW-0067">ATP-binding</keyword>
<feature type="cross-link" description="Glycyl lysine isopeptide (Lys-Gly) (interchain with G-Cter in SUMO2)" evidence="12">
    <location>
        <position position="243"/>
    </location>
</feature>
<dbReference type="InterPro" id="IPR030616">
    <property type="entry name" value="Aur-like"/>
</dbReference>
<evidence type="ECO:0000256" key="6">
    <source>
        <dbReference type="ARBA" id="ARBA00022777"/>
    </source>
</evidence>
<comment type="catalytic activity">
    <reaction evidence="9 15">
        <text>L-seryl-[protein] + ATP = O-phospho-L-seryl-[protein] + ADP + H(+)</text>
        <dbReference type="Rhea" id="RHEA:17989"/>
        <dbReference type="Rhea" id="RHEA-COMP:9863"/>
        <dbReference type="Rhea" id="RHEA-COMP:11604"/>
        <dbReference type="ChEBI" id="CHEBI:15378"/>
        <dbReference type="ChEBI" id="CHEBI:29999"/>
        <dbReference type="ChEBI" id="CHEBI:30616"/>
        <dbReference type="ChEBI" id="CHEBI:83421"/>
        <dbReference type="ChEBI" id="CHEBI:456216"/>
        <dbReference type="EC" id="2.7.11.1"/>
    </reaction>
</comment>
<dbReference type="PANTHER" id="PTHR24350">
    <property type="entry name" value="SERINE/THREONINE-PROTEIN KINASE IAL-RELATED"/>
    <property type="match status" value="1"/>
</dbReference>
<dbReference type="GO" id="GO:0072479">
    <property type="term" value="P:response to mitotic cell cycle spindle assembly checkpoint signaling"/>
    <property type="evidence" value="ECO:0007669"/>
    <property type="project" value="UniProtKB-ARBA"/>
</dbReference>
<dbReference type="EMBL" id="JAEPQZ010000007">
    <property type="protein sequence ID" value="KAG2178871.1"/>
    <property type="molecule type" value="Genomic_DNA"/>
</dbReference>
<keyword evidence="3 14" id="KW-0723">Serine/threonine-protein kinase</keyword>
<dbReference type="GO" id="GO:0051233">
    <property type="term" value="C:spindle midzone"/>
    <property type="evidence" value="ECO:0007669"/>
    <property type="project" value="UniProtKB-ARBA"/>
</dbReference>
<comment type="caution">
    <text evidence="17">The sequence shown here is derived from an EMBL/GenBank/DDBJ whole genome shotgun (WGS) entry which is preliminary data.</text>
</comment>
<dbReference type="SMART" id="SM00220">
    <property type="entry name" value="S_TKc"/>
    <property type="match status" value="1"/>
</dbReference>
<dbReference type="AlphaFoldDB" id="A0A8H7PRN8"/>
<dbReference type="Pfam" id="PF00069">
    <property type="entry name" value="Pkinase"/>
    <property type="match status" value="1"/>
</dbReference>
<gene>
    <name evidence="17" type="ORF">INT43_001717</name>
</gene>
<keyword evidence="4 15" id="KW-0808">Transferase</keyword>
<feature type="binding site" evidence="11">
    <location>
        <begin position="196"/>
        <end position="198"/>
    </location>
    <ligand>
        <name>ATP</name>
        <dbReference type="ChEBI" id="CHEBI:30616"/>
    </ligand>
</feature>
<dbReference type="EC" id="2.7.11.1" evidence="1 15"/>
<dbReference type="GO" id="GO:0045143">
    <property type="term" value="P:homologous chromosome segregation"/>
    <property type="evidence" value="ECO:0007669"/>
    <property type="project" value="UniProtKB-ARBA"/>
</dbReference>
<dbReference type="InterPro" id="IPR017441">
    <property type="entry name" value="Protein_kinase_ATP_BS"/>
</dbReference>
<dbReference type="InterPro" id="IPR000719">
    <property type="entry name" value="Prot_kinase_dom"/>
</dbReference>
<dbReference type="OrthoDB" id="377346at2759"/>
<protein>
    <recommendedName>
        <fullName evidence="2 15">Aurora kinase</fullName>
        <ecNumber evidence="1 15">2.7.11.1</ecNumber>
    </recommendedName>
</protein>
<dbReference type="GO" id="GO:0032133">
    <property type="term" value="C:chromosome passenger complex"/>
    <property type="evidence" value="ECO:0007669"/>
    <property type="project" value="UniProtKB-ARBA"/>
</dbReference>
<keyword evidence="18" id="KW-1185">Reference proteome</keyword>
<evidence type="ECO:0000256" key="10">
    <source>
        <dbReference type="PIRSR" id="PIRSR630616-1"/>
    </source>
</evidence>
<dbReference type="FunFam" id="1.10.510.10:FF:000235">
    <property type="entry name" value="Serine/threonine-protein kinase ark1"/>
    <property type="match status" value="1"/>
</dbReference>
<evidence type="ECO:0000256" key="13">
    <source>
        <dbReference type="PROSITE-ProRule" id="PRU10141"/>
    </source>
</evidence>
<feature type="domain" description="Protein kinase" evidence="16">
    <location>
        <begin position="118"/>
        <end position="370"/>
    </location>
</feature>
<evidence type="ECO:0000256" key="8">
    <source>
        <dbReference type="ARBA" id="ARBA00047899"/>
    </source>
</evidence>
<keyword evidence="5 11" id="KW-0547">Nucleotide-binding</keyword>
<evidence type="ECO:0000256" key="3">
    <source>
        <dbReference type="ARBA" id="ARBA00022527"/>
    </source>
</evidence>
<organism evidence="17 18">
    <name type="scientific">Mortierella isabellina</name>
    <name type="common">Filamentous fungus</name>
    <name type="synonym">Umbelopsis isabellina</name>
    <dbReference type="NCBI Taxonomy" id="91625"/>
    <lineage>
        <taxon>Eukaryota</taxon>
        <taxon>Fungi</taxon>
        <taxon>Fungi incertae sedis</taxon>
        <taxon>Mucoromycota</taxon>
        <taxon>Mucoromycotina</taxon>
        <taxon>Umbelopsidomycetes</taxon>
        <taxon>Umbelopsidales</taxon>
        <taxon>Umbelopsidaceae</taxon>
        <taxon>Umbelopsis</taxon>
    </lineage>
</organism>
<feature type="binding site" evidence="11">
    <location>
        <begin position="245"/>
        <end position="246"/>
    </location>
    <ligand>
        <name>ATP</name>
        <dbReference type="ChEBI" id="CHEBI:30616"/>
    </ligand>
</feature>
<dbReference type="CDD" id="cd14007">
    <property type="entry name" value="STKc_Aurora"/>
    <property type="match status" value="1"/>
</dbReference>
<sequence length="382" mass="44173">MNIVHSVETPVKRKDSSAFRVADNDNFHTPLRPTPSSHIPTVSQSAYVDYTPRRLIPTSTPARGPHAQTFMDSPMIRKQAGVSPHIKHISPEPVMQQEEREINMLKSQRTGSWCIDDFDVGQHIGTGQFGRAYMAQEKKSKHVVALKILQKEEIQMAQVVSYLKREIEIHGHLRHPNILRLYGYFHDDQHVYMVLEYASNGDLYQLLRQKNRLSERQAALYIAQIAAGLLYLHNLNVTHRDIKPENILIGREGVLKLADFGWAVHDPNPKRRTFCGTLDYLPPEMVESQPHDHKVDVWSLGVLCYELLVGTPPFEDLDEGYTVTYEKILNVQYTFPSYVSELAQKFVQKLLKKKPNDRLPLSEIHHDPWIRKYMVNEQNRLR</sequence>
<evidence type="ECO:0000313" key="18">
    <source>
        <dbReference type="Proteomes" id="UP000654370"/>
    </source>
</evidence>
<evidence type="ECO:0000256" key="11">
    <source>
        <dbReference type="PIRSR" id="PIRSR630616-2"/>
    </source>
</evidence>
<evidence type="ECO:0000256" key="7">
    <source>
        <dbReference type="ARBA" id="ARBA00022840"/>
    </source>
</evidence>
<comment type="catalytic activity">
    <reaction evidence="8 15">
        <text>L-threonyl-[protein] + ATP = O-phospho-L-threonyl-[protein] + ADP + H(+)</text>
        <dbReference type="Rhea" id="RHEA:46608"/>
        <dbReference type="Rhea" id="RHEA-COMP:11060"/>
        <dbReference type="Rhea" id="RHEA-COMP:11605"/>
        <dbReference type="ChEBI" id="CHEBI:15378"/>
        <dbReference type="ChEBI" id="CHEBI:30013"/>
        <dbReference type="ChEBI" id="CHEBI:30616"/>
        <dbReference type="ChEBI" id="CHEBI:61977"/>
        <dbReference type="ChEBI" id="CHEBI:456216"/>
        <dbReference type="EC" id="2.7.11.1"/>
    </reaction>
</comment>
<evidence type="ECO:0000256" key="1">
    <source>
        <dbReference type="ARBA" id="ARBA00012513"/>
    </source>
</evidence>
<dbReference type="GO" id="GO:1902115">
    <property type="term" value="P:regulation of organelle assembly"/>
    <property type="evidence" value="ECO:0007669"/>
    <property type="project" value="UniProtKB-ARBA"/>
</dbReference>
<dbReference type="GO" id="GO:0004674">
    <property type="term" value="F:protein serine/threonine kinase activity"/>
    <property type="evidence" value="ECO:0007669"/>
    <property type="project" value="UniProtKB-KW"/>
</dbReference>
<dbReference type="InterPro" id="IPR008271">
    <property type="entry name" value="Ser/Thr_kinase_AS"/>
</dbReference>
<evidence type="ECO:0000256" key="5">
    <source>
        <dbReference type="ARBA" id="ARBA00022741"/>
    </source>
</evidence>
<evidence type="ECO:0000256" key="12">
    <source>
        <dbReference type="PIRSR" id="PIRSR630616-3"/>
    </source>
</evidence>
<comment type="similarity">
    <text evidence="15">Belongs to the protein kinase superfamily. Ser/Thr protein kinase family. Aurora subfamily.</text>
</comment>
<dbReference type="Proteomes" id="UP000654370">
    <property type="component" value="Unassembled WGS sequence"/>
</dbReference>
<keyword evidence="6 15" id="KW-0418">Kinase</keyword>
<evidence type="ECO:0000256" key="14">
    <source>
        <dbReference type="RuleBase" id="RU000304"/>
    </source>
</evidence>
<name>A0A8H7PRN8_MORIS</name>
<dbReference type="GO" id="GO:0032465">
    <property type="term" value="P:regulation of cytokinesis"/>
    <property type="evidence" value="ECO:0007669"/>
    <property type="project" value="UniProtKB-ARBA"/>
</dbReference>
<evidence type="ECO:0000256" key="9">
    <source>
        <dbReference type="ARBA" id="ARBA00048679"/>
    </source>
</evidence>
<evidence type="ECO:0000256" key="2">
    <source>
        <dbReference type="ARBA" id="ARBA00021157"/>
    </source>
</evidence>
<dbReference type="GO" id="GO:0000776">
    <property type="term" value="C:kinetochore"/>
    <property type="evidence" value="ECO:0007669"/>
    <property type="project" value="UniProtKB-ARBA"/>
</dbReference>
<dbReference type="Gene3D" id="1.10.510.10">
    <property type="entry name" value="Transferase(Phosphotransferase) domain 1"/>
    <property type="match status" value="1"/>
</dbReference>
<feature type="active site" description="Proton acceptor" evidence="10">
    <location>
        <position position="241"/>
    </location>
</feature>
<dbReference type="PROSITE" id="PS50011">
    <property type="entry name" value="PROTEIN_KINASE_DOM"/>
    <property type="match status" value="1"/>
</dbReference>
<dbReference type="GO" id="GO:0090266">
    <property type="term" value="P:regulation of mitotic cell cycle spindle assembly checkpoint"/>
    <property type="evidence" value="ECO:0007669"/>
    <property type="project" value="UniProtKB-ARBA"/>
</dbReference>